<evidence type="ECO:0000313" key="4">
    <source>
        <dbReference type="Proteomes" id="UP001642409"/>
    </source>
</evidence>
<dbReference type="Proteomes" id="UP001642409">
    <property type="component" value="Unassembled WGS sequence"/>
</dbReference>
<keyword evidence="1" id="KW-0175">Coiled coil</keyword>
<proteinExistence type="predicted"/>
<gene>
    <name evidence="2" type="ORF">HINF_LOCUS52421</name>
    <name evidence="3" type="ORF">HINF_LOCUS69091</name>
</gene>
<evidence type="ECO:0000313" key="2">
    <source>
        <dbReference type="EMBL" id="CAI9964776.1"/>
    </source>
</evidence>
<evidence type="ECO:0000313" key="3">
    <source>
        <dbReference type="EMBL" id="CAL6097541.1"/>
    </source>
</evidence>
<feature type="coiled-coil region" evidence="1">
    <location>
        <begin position="40"/>
        <end position="74"/>
    </location>
</feature>
<dbReference type="AlphaFoldDB" id="A0AA86R0S9"/>
<evidence type="ECO:0000256" key="1">
    <source>
        <dbReference type="SAM" id="Coils"/>
    </source>
</evidence>
<comment type="caution">
    <text evidence="2">The sequence shown here is derived from an EMBL/GenBank/DDBJ whole genome shotgun (WGS) entry which is preliminary data.</text>
</comment>
<dbReference type="EMBL" id="CATOUU010000982">
    <property type="protein sequence ID" value="CAI9964776.1"/>
    <property type="molecule type" value="Genomic_DNA"/>
</dbReference>
<organism evidence="2">
    <name type="scientific">Hexamita inflata</name>
    <dbReference type="NCBI Taxonomy" id="28002"/>
    <lineage>
        <taxon>Eukaryota</taxon>
        <taxon>Metamonada</taxon>
        <taxon>Diplomonadida</taxon>
        <taxon>Hexamitidae</taxon>
        <taxon>Hexamitinae</taxon>
        <taxon>Hexamita</taxon>
    </lineage>
</organism>
<sequence length="121" mass="14529">MIGKTAVVLTTTKTKNEKVSITTKNSMMFQLTESVLSSDFQTYMMLKELLQENIKELKQEVVHIQYINNCLENNINSIYQLKKSIYKMDVSVLQKYYELRSSNLIKWQERLFQQYTLKQWW</sequence>
<accession>A0AA86R0S9</accession>
<reference evidence="2" key="1">
    <citation type="submission" date="2023-06" db="EMBL/GenBank/DDBJ databases">
        <authorList>
            <person name="Kurt Z."/>
        </authorList>
    </citation>
    <scope>NUCLEOTIDE SEQUENCE</scope>
</reference>
<keyword evidence="4" id="KW-1185">Reference proteome</keyword>
<protein>
    <submittedName>
        <fullName evidence="3">Hypothetical_protein</fullName>
    </submittedName>
</protein>
<name>A0AA86R0S9_9EUKA</name>
<dbReference type="EMBL" id="CAXDID020000498">
    <property type="protein sequence ID" value="CAL6097541.1"/>
    <property type="molecule type" value="Genomic_DNA"/>
</dbReference>
<reference evidence="3 4" key="2">
    <citation type="submission" date="2024-07" db="EMBL/GenBank/DDBJ databases">
        <authorList>
            <person name="Akdeniz Z."/>
        </authorList>
    </citation>
    <scope>NUCLEOTIDE SEQUENCE [LARGE SCALE GENOMIC DNA]</scope>
</reference>